<keyword evidence="4 10" id="KW-0808">Transferase</keyword>
<dbReference type="GO" id="GO:0003887">
    <property type="term" value="F:DNA-directed DNA polymerase activity"/>
    <property type="evidence" value="ECO:0007669"/>
    <property type="project" value="UniProtKB-KW"/>
</dbReference>
<accession>A0A8J7QK48</accession>
<dbReference type="InterPro" id="IPR012340">
    <property type="entry name" value="NA-bd_OB-fold"/>
</dbReference>
<dbReference type="NCBIfam" id="TIGR00594">
    <property type="entry name" value="polc"/>
    <property type="match status" value="1"/>
</dbReference>
<dbReference type="GO" id="GO:0006260">
    <property type="term" value="P:DNA replication"/>
    <property type="evidence" value="ECO:0007669"/>
    <property type="project" value="UniProtKB-KW"/>
</dbReference>
<evidence type="ECO:0000259" key="9">
    <source>
        <dbReference type="SMART" id="SM00481"/>
    </source>
</evidence>
<evidence type="ECO:0000256" key="1">
    <source>
        <dbReference type="ARBA" id="ARBA00004496"/>
    </source>
</evidence>
<comment type="catalytic activity">
    <reaction evidence="8">
        <text>DNA(n) + a 2'-deoxyribonucleoside 5'-triphosphate = DNA(n+1) + diphosphate</text>
        <dbReference type="Rhea" id="RHEA:22508"/>
        <dbReference type="Rhea" id="RHEA-COMP:17339"/>
        <dbReference type="Rhea" id="RHEA-COMP:17340"/>
        <dbReference type="ChEBI" id="CHEBI:33019"/>
        <dbReference type="ChEBI" id="CHEBI:61560"/>
        <dbReference type="ChEBI" id="CHEBI:173112"/>
        <dbReference type="EC" id="2.7.7.7"/>
    </reaction>
</comment>
<dbReference type="SMART" id="SM00481">
    <property type="entry name" value="POLIIIAc"/>
    <property type="match status" value="1"/>
</dbReference>
<dbReference type="InterPro" id="IPR004365">
    <property type="entry name" value="NA-bd_OB_tRNA"/>
</dbReference>
<dbReference type="Pfam" id="PF17657">
    <property type="entry name" value="DNA_pol3_finger"/>
    <property type="match status" value="1"/>
</dbReference>
<comment type="caution">
    <text evidence="10">The sequence shown here is derived from an EMBL/GenBank/DDBJ whole genome shotgun (WGS) entry which is preliminary data.</text>
</comment>
<evidence type="ECO:0000256" key="8">
    <source>
        <dbReference type="ARBA" id="ARBA00049244"/>
    </source>
</evidence>
<dbReference type="InterPro" id="IPR004013">
    <property type="entry name" value="PHP_dom"/>
</dbReference>
<dbReference type="GO" id="GO:0008408">
    <property type="term" value="F:3'-5' exonuclease activity"/>
    <property type="evidence" value="ECO:0007669"/>
    <property type="project" value="InterPro"/>
</dbReference>
<dbReference type="InterPro" id="IPR003141">
    <property type="entry name" value="Pol/His_phosphatase_N"/>
</dbReference>
<dbReference type="EMBL" id="JAFREP010000037">
    <property type="protein sequence ID" value="MBO1322436.1"/>
    <property type="molecule type" value="Genomic_DNA"/>
</dbReference>
<evidence type="ECO:0000313" key="10">
    <source>
        <dbReference type="EMBL" id="MBO1322436.1"/>
    </source>
</evidence>
<dbReference type="Pfam" id="PF01336">
    <property type="entry name" value="tRNA_anti-codon"/>
    <property type="match status" value="1"/>
</dbReference>
<evidence type="ECO:0000256" key="5">
    <source>
        <dbReference type="ARBA" id="ARBA00022695"/>
    </source>
</evidence>
<gene>
    <name evidence="10" type="primary">dnaE</name>
    <name evidence="10" type="ORF">J3U88_28440</name>
</gene>
<sequence length="1154" mass="131534">MSDFVHLHVHSEYSLLNASGRIGPLVKRAKELGMKALAITDYGNMFGAIRHYNECRKAGIKAILGCQVNVTQGSRHDKIKRSKADRGGMRESFHLNLLVKNQTGYQNLSKLVSKSYQEGFYYKPRVDWELLELHHEGLICMTGDLGAYIPQHLMNNRYDDALAYATRLRDLFGTENLFIELENHFQDDELKMLPILAGMAEKLGVECVAANDVHYLVKEDSEVHDILLCIQSNAFRDDEKRWRFPNQEYYFKTEEEMREVFKGYERAVDNTGRIADMVDFVLQEDYQLPLFDIPEHHTLETYLEEVSLQGFENRRKTVLEPMKEKGVLRKEWPLYYERIKEEIQVINDMGFPGYFLIVWDFIAKAKEMGVPVGPGRGSAAGSLVAYALEITDIDPLQYDLLFERFLNKERVTMPDVDIDFCQDRRGEVIDYVTEKYGRENVCQIVTYGTMKARMAIKDVGRTLHFAPQETNRIAKLVPEDLGITLPKALEQSPEFREEYDKDERIRELIDLSIKVEGLSRNTGVHAAGVIIAPGDVTNWGPVYKDPKKGTISLQYAKDEAEQIGLLKMDFLGLKTLTVISYALDNIKETTGEEVDLNTITSFDDPKTYELFCKGETDGVFQFESDGMKNILIRLGPTRFEDFIALNALYRPGPLGSGMVDIFIDGAHGAETKYELDVLKPILEETYGVILYQEQVMRLAQVVGGFTLGGADLLRRAMGKKKAEVMAQKKIEFIDGAKKQGYPEEACSDLFDKMAEFAKYGFNKSHSAAYSLVSYQTAYLKANYPVQFMAALLTLDKDNTDKVINYVDKLRQMKIQMLKPDIRTSRAKFSVEGNNIRFALSAIKGLGDNALESIIAVKENQEIESLVDFFEKVDLRKVNKKVVEVLVKSGAFDFMELPRRAMFEAIEELHAWGNQAQKEARGGQNSLFGDNAQERCYVQFGDREWPEKELLEYEKETLGFYLSGHPLDAYRKLFKKHATGYTRDLEKMAAGNEVIIGGLAQSIRKITTQKGDMMAFLTLEDFYGVADVVVFPKSFDKFRHLLIADKLLVVKGKVDFRNDKPSVMLQEVWELSEWEAKKVRSCVFQFAVEEMDQGTLGELHQHIKSSPGDCQVYFEVTVEGKYSTVIKPANTHVDPGGSLGRFTQDRPNIKMLLRY</sequence>
<organism evidence="10 11">
    <name type="scientific">Acanthopleuribacter pedis</name>
    <dbReference type="NCBI Taxonomy" id="442870"/>
    <lineage>
        <taxon>Bacteria</taxon>
        <taxon>Pseudomonadati</taxon>
        <taxon>Acidobacteriota</taxon>
        <taxon>Holophagae</taxon>
        <taxon>Acanthopleuribacterales</taxon>
        <taxon>Acanthopleuribacteraceae</taxon>
        <taxon>Acanthopleuribacter</taxon>
    </lineage>
</organism>
<dbReference type="EC" id="2.7.7.7" evidence="2"/>
<proteinExistence type="predicted"/>
<dbReference type="Pfam" id="PF07733">
    <property type="entry name" value="DNA_pol3_alpha"/>
    <property type="match status" value="1"/>
</dbReference>
<dbReference type="InterPro" id="IPR041931">
    <property type="entry name" value="DNA_pol3_alpha_thumb_dom"/>
</dbReference>
<comment type="subcellular location">
    <subcellularLocation>
        <location evidence="1">Cytoplasm</location>
    </subcellularLocation>
</comment>
<dbReference type="GO" id="GO:0003676">
    <property type="term" value="F:nucleic acid binding"/>
    <property type="evidence" value="ECO:0007669"/>
    <property type="project" value="InterPro"/>
</dbReference>
<dbReference type="RefSeq" id="WP_207862409.1">
    <property type="nucleotide sequence ID" value="NZ_JAFREP010000037.1"/>
</dbReference>
<dbReference type="Proteomes" id="UP000664417">
    <property type="component" value="Unassembled WGS sequence"/>
</dbReference>
<feature type="domain" description="Polymerase/histidinol phosphatase N-terminal" evidence="9">
    <location>
        <begin position="5"/>
        <end position="72"/>
    </location>
</feature>
<dbReference type="InterPro" id="IPR004805">
    <property type="entry name" value="DnaE2/DnaE/PolC"/>
</dbReference>
<keyword evidence="6" id="KW-0235">DNA replication</keyword>
<dbReference type="InterPro" id="IPR029460">
    <property type="entry name" value="DNAPol_HHH"/>
</dbReference>
<reference evidence="10" key="1">
    <citation type="submission" date="2021-03" db="EMBL/GenBank/DDBJ databases">
        <authorList>
            <person name="Wang G."/>
        </authorList>
    </citation>
    <scope>NUCLEOTIDE SEQUENCE</scope>
    <source>
        <strain evidence="10">KCTC 12899</strain>
    </source>
</reference>
<dbReference type="CDD" id="cd04485">
    <property type="entry name" value="DnaE_OBF"/>
    <property type="match status" value="1"/>
</dbReference>
<dbReference type="Pfam" id="PF02811">
    <property type="entry name" value="PHP"/>
    <property type="match status" value="1"/>
</dbReference>
<evidence type="ECO:0000256" key="7">
    <source>
        <dbReference type="ARBA" id="ARBA00022932"/>
    </source>
</evidence>
<evidence type="ECO:0000256" key="3">
    <source>
        <dbReference type="ARBA" id="ARBA00019114"/>
    </source>
</evidence>
<evidence type="ECO:0000256" key="6">
    <source>
        <dbReference type="ARBA" id="ARBA00022705"/>
    </source>
</evidence>
<evidence type="ECO:0000313" key="11">
    <source>
        <dbReference type="Proteomes" id="UP000664417"/>
    </source>
</evidence>
<evidence type="ECO:0000256" key="2">
    <source>
        <dbReference type="ARBA" id="ARBA00012417"/>
    </source>
</evidence>
<dbReference type="GO" id="GO:0005737">
    <property type="term" value="C:cytoplasm"/>
    <property type="evidence" value="ECO:0007669"/>
    <property type="project" value="UniProtKB-SubCell"/>
</dbReference>
<keyword evidence="11" id="KW-1185">Reference proteome</keyword>
<dbReference type="Gene3D" id="1.10.10.1600">
    <property type="entry name" value="Bacterial DNA polymerase III alpha subunit, thumb domain"/>
    <property type="match status" value="1"/>
</dbReference>
<dbReference type="NCBIfam" id="NF005298">
    <property type="entry name" value="PRK06826.1"/>
    <property type="match status" value="1"/>
</dbReference>
<keyword evidence="5 10" id="KW-0548">Nucleotidyltransferase</keyword>
<dbReference type="Gene3D" id="3.20.20.140">
    <property type="entry name" value="Metal-dependent hydrolases"/>
    <property type="match status" value="1"/>
</dbReference>
<dbReference type="SUPFAM" id="SSF89550">
    <property type="entry name" value="PHP domain-like"/>
    <property type="match status" value="1"/>
</dbReference>
<dbReference type="CDD" id="cd12113">
    <property type="entry name" value="PHP_PolIIIA_DnaE3"/>
    <property type="match status" value="1"/>
</dbReference>
<evidence type="ECO:0000256" key="4">
    <source>
        <dbReference type="ARBA" id="ARBA00022679"/>
    </source>
</evidence>
<dbReference type="AlphaFoldDB" id="A0A8J7QK48"/>
<dbReference type="InterPro" id="IPR016195">
    <property type="entry name" value="Pol/histidinol_Pase-like"/>
</dbReference>
<dbReference type="Gene3D" id="2.40.50.140">
    <property type="entry name" value="Nucleic acid-binding proteins"/>
    <property type="match status" value="1"/>
</dbReference>
<dbReference type="PANTHER" id="PTHR32294">
    <property type="entry name" value="DNA POLYMERASE III SUBUNIT ALPHA"/>
    <property type="match status" value="1"/>
</dbReference>
<dbReference type="Pfam" id="PF14579">
    <property type="entry name" value="HHH_6"/>
    <property type="match status" value="1"/>
</dbReference>
<dbReference type="InterPro" id="IPR040982">
    <property type="entry name" value="DNA_pol3_finger"/>
</dbReference>
<dbReference type="NCBIfam" id="NF004226">
    <property type="entry name" value="PRK05673.1"/>
    <property type="match status" value="1"/>
</dbReference>
<dbReference type="PANTHER" id="PTHR32294:SF0">
    <property type="entry name" value="DNA POLYMERASE III SUBUNIT ALPHA"/>
    <property type="match status" value="1"/>
</dbReference>
<dbReference type="Gene3D" id="1.10.150.870">
    <property type="match status" value="1"/>
</dbReference>
<dbReference type="InterPro" id="IPR011708">
    <property type="entry name" value="DNA_pol3_alpha_NTPase_dom"/>
</dbReference>
<protein>
    <recommendedName>
        <fullName evidence="3">DNA polymerase III subunit alpha</fullName>
        <ecNumber evidence="2">2.7.7.7</ecNumber>
    </recommendedName>
</protein>
<keyword evidence="7" id="KW-0239">DNA-directed DNA polymerase</keyword>
<name>A0A8J7QK48_9BACT</name>